<organism evidence="1 2">
    <name type="scientific">Leptospira terpstrae serovar Hualin str. LT 11-33 = ATCC 700639</name>
    <dbReference type="NCBI Taxonomy" id="1257025"/>
    <lineage>
        <taxon>Bacteria</taxon>
        <taxon>Pseudomonadati</taxon>
        <taxon>Spirochaetota</taxon>
        <taxon>Spirochaetia</taxon>
        <taxon>Leptospirales</taxon>
        <taxon>Leptospiraceae</taxon>
        <taxon>Leptospira</taxon>
    </lineage>
</organism>
<dbReference type="AlphaFoldDB" id="N1W285"/>
<dbReference type="STRING" id="1257025.LEP1GSC203_2776"/>
<reference evidence="1" key="1">
    <citation type="submission" date="2013-03" db="EMBL/GenBank/DDBJ databases">
        <authorList>
            <person name="Harkins D.M."/>
            <person name="Durkin A.S."/>
            <person name="Brinkac L.M."/>
            <person name="Haft D.H."/>
            <person name="Selengut J.D."/>
            <person name="Sanka R."/>
            <person name="DePew J."/>
            <person name="Purushe J."/>
            <person name="Hartskeerl R.A."/>
            <person name="Ahmed A."/>
            <person name="van der Linden H."/>
            <person name="Goris M.G.A."/>
            <person name="Vinetz J.M."/>
            <person name="Sutton G.G."/>
            <person name="Nierman W.C."/>
            <person name="Fouts D.E."/>
        </authorList>
    </citation>
    <scope>NUCLEOTIDE SEQUENCE [LARGE SCALE GENOMIC DNA]</scope>
    <source>
        <strain evidence="1">LT 11-33</strain>
    </source>
</reference>
<keyword evidence="2" id="KW-1185">Reference proteome</keyword>
<dbReference type="Proteomes" id="UP000012371">
    <property type="component" value="Unassembled WGS sequence"/>
</dbReference>
<dbReference type="EMBL" id="AOGW02000002">
    <property type="protein sequence ID" value="EMY63360.1"/>
    <property type="molecule type" value="Genomic_DNA"/>
</dbReference>
<evidence type="ECO:0000313" key="1">
    <source>
        <dbReference type="EMBL" id="EMY63360.1"/>
    </source>
</evidence>
<gene>
    <name evidence="1" type="ORF">LEP1GSC203_2776</name>
</gene>
<comment type="caution">
    <text evidence="1">The sequence shown here is derived from an EMBL/GenBank/DDBJ whole genome shotgun (WGS) entry which is preliminary data.</text>
</comment>
<evidence type="ECO:0000313" key="2">
    <source>
        <dbReference type="Proteomes" id="UP000012371"/>
    </source>
</evidence>
<protein>
    <submittedName>
        <fullName evidence="1">Uncharacterized protein</fullName>
    </submittedName>
</protein>
<name>N1W285_9LEPT</name>
<proteinExistence type="predicted"/>
<accession>N1W285</accession>
<sequence>MGTNDGDLLPVRTAQKEEIKDTANFIGFSAWSVRVRVYL</sequence>